<organism evidence="2 3">
    <name type="scientific">Platanthera zijinensis</name>
    <dbReference type="NCBI Taxonomy" id="2320716"/>
    <lineage>
        <taxon>Eukaryota</taxon>
        <taxon>Viridiplantae</taxon>
        <taxon>Streptophyta</taxon>
        <taxon>Embryophyta</taxon>
        <taxon>Tracheophyta</taxon>
        <taxon>Spermatophyta</taxon>
        <taxon>Magnoliopsida</taxon>
        <taxon>Liliopsida</taxon>
        <taxon>Asparagales</taxon>
        <taxon>Orchidaceae</taxon>
        <taxon>Orchidoideae</taxon>
        <taxon>Orchideae</taxon>
        <taxon>Orchidinae</taxon>
        <taxon>Platanthera</taxon>
    </lineage>
</organism>
<name>A0AAP0BFV8_9ASPA</name>
<evidence type="ECO:0000256" key="1">
    <source>
        <dbReference type="SAM" id="MobiDB-lite"/>
    </source>
</evidence>
<gene>
    <name evidence="2" type="ORF">KSP39_PZI012263</name>
</gene>
<feature type="compositionally biased region" description="Low complexity" evidence="1">
    <location>
        <begin position="111"/>
        <end position="125"/>
    </location>
</feature>
<dbReference type="Proteomes" id="UP001418222">
    <property type="component" value="Unassembled WGS sequence"/>
</dbReference>
<feature type="compositionally biased region" description="Basic and acidic residues" evidence="1">
    <location>
        <begin position="155"/>
        <end position="166"/>
    </location>
</feature>
<protein>
    <submittedName>
        <fullName evidence="2">Uncharacterized protein</fullName>
    </submittedName>
</protein>
<comment type="caution">
    <text evidence="2">The sequence shown here is derived from an EMBL/GenBank/DDBJ whole genome shotgun (WGS) entry which is preliminary data.</text>
</comment>
<reference evidence="2 3" key="1">
    <citation type="journal article" date="2022" name="Nat. Plants">
        <title>Genomes of leafy and leafless Platanthera orchids illuminate the evolution of mycoheterotrophy.</title>
        <authorList>
            <person name="Li M.H."/>
            <person name="Liu K.W."/>
            <person name="Li Z."/>
            <person name="Lu H.C."/>
            <person name="Ye Q.L."/>
            <person name="Zhang D."/>
            <person name="Wang J.Y."/>
            <person name="Li Y.F."/>
            <person name="Zhong Z.M."/>
            <person name="Liu X."/>
            <person name="Yu X."/>
            <person name="Liu D.K."/>
            <person name="Tu X.D."/>
            <person name="Liu B."/>
            <person name="Hao Y."/>
            <person name="Liao X.Y."/>
            <person name="Jiang Y.T."/>
            <person name="Sun W.H."/>
            <person name="Chen J."/>
            <person name="Chen Y.Q."/>
            <person name="Ai Y."/>
            <person name="Zhai J.W."/>
            <person name="Wu S.S."/>
            <person name="Zhou Z."/>
            <person name="Hsiao Y.Y."/>
            <person name="Wu W.L."/>
            <person name="Chen Y.Y."/>
            <person name="Lin Y.F."/>
            <person name="Hsu J.L."/>
            <person name="Li C.Y."/>
            <person name="Wang Z.W."/>
            <person name="Zhao X."/>
            <person name="Zhong W.Y."/>
            <person name="Ma X.K."/>
            <person name="Ma L."/>
            <person name="Huang J."/>
            <person name="Chen G.Z."/>
            <person name="Huang M.Z."/>
            <person name="Huang L."/>
            <person name="Peng D.H."/>
            <person name="Luo Y.B."/>
            <person name="Zou S.Q."/>
            <person name="Chen S.P."/>
            <person name="Lan S."/>
            <person name="Tsai W.C."/>
            <person name="Van de Peer Y."/>
            <person name="Liu Z.J."/>
        </authorList>
    </citation>
    <scope>NUCLEOTIDE SEQUENCE [LARGE SCALE GENOMIC DNA]</scope>
    <source>
        <strain evidence="2">Lor287</strain>
    </source>
</reference>
<feature type="region of interest" description="Disordered" evidence="1">
    <location>
        <begin position="148"/>
        <end position="181"/>
    </location>
</feature>
<evidence type="ECO:0000313" key="3">
    <source>
        <dbReference type="Proteomes" id="UP001418222"/>
    </source>
</evidence>
<feature type="region of interest" description="Disordered" evidence="1">
    <location>
        <begin position="41"/>
        <end position="130"/>
    </location>
</feature>
<dbReference type="EMBL" id="JBBWWQ010000010">
    <property type="protein sequence ID" value="KAK8937309.1"/>
    <property type="molecule type" value="Genomic_DNA"/>
</dbReference>
<sequence length="181" mass="19956">MHARAPRACAPCARGADTRVLPAPAGSAPAKCVHVLPVRARSAGSTRTMRERWMRPPPPSDNLPGPLEPLGEHASHFLKIGDLGDGANSPPPPFGVTLTDARPSRHRRRSPSLPAQLRRTSPPSRTTRHRCSAQLHLRFLRLRRPSRPSPFWRWRRSDSPPERASDQPKISPGNIENISVG</sequence>
<proteinExistence type="predicted"/>
<dbReference type="AlphaFoldDB" id="A0AAP0BFV8"/>
<evidence type="ECO:0000313" key="2">
    <source>
        <dbReference type="EMBL" id="KAK8937309.1"/>
    </source>
</evidence>
<accession>A0AAP0BFV8</accession>
<keyword evidence="3" id="KW-1185">Reference proteome</keyword>